<dbReference type="Proteomes" id="UP000269708">
    <property type="component" value="Unassembled WGS sequence"/>
</dbReference>
<sequence>MIRGEAIDAFPPARRSEDLVAGAALSLLLLLAVAAYGCWVVGGRGLDVGTDTRVYAGFFLSIGQQPIETRLEAGFVLVTYLLRKLGLDANGYLTAMFALLLLAVAAATRTYHRYLGGGRGYLTLLSAALMLLFVSPMFVNGSINAMRQGMAAPLVFAALLCFQQRRWWAFLAYGAVATSLHLSSLLYLACVPALLLSGGWQRVLAVAAFLVYVSGLSQILVQALLPALHTMVMEYTPNAHYRIGVRPDFAVFSFFWYVLAQMLLPLVRGEYRDAIRRSTEAYLVMLLPFFAIGWGYFSNRYLLPGWISVSLILAAVLCHSRLAPLRQPLLIRFGLVAACPVLYFLVTREIVI</sequence>
<name>A0A3N4VP69_9GAMM</name>
<organism evidence="2 3">
    <name type="scientific">Vulcaniibacterium tengchongense</name>
    <dbReference type="NCBI Taxonomy" id="1273429"/>
    <lineage>
        <taxon>Bacteria</taxon>
        <taxon>Pseudomonadati</taxon>
        <taxon>Pseudomonadota</taxon>
        <taxon>Gammaproteobacteria</taxon>
        <taxon>Lysobacterales</taxon>
        <taxon>Lysobacteraceae</taxon>
        <taxon>Vulcaniibacterium</taxon>
    </lineage>
</organism>
<proteinExistence type="predicted"/>
<feature type="transmembrane region" description="Helical" evidence="1">
    <location>
        <begin position="249"/>
        <end position="267"/>
    </location>
</feature>
<comment type="caution">
    <text evidence="2">The sequence shown here is derived from an EMBL/GenBank/DDBJ whole genome shotgun (WGS) entry which is preliminary data.</text>
</comment>
<accession>A0A3N4VP69</accession>
<feature type="transmembrane region" description="Helical" evidence="1">
    <location>
        <begin position="167"/>
        <end position="196"/>
    </location>
</feature>
<protein>
    <submittedName>
        <fullName evidence="2">EpsG-like putative glucosyltransferase</fullName>
    </submittedName>
</protein>
<dbReference type="InterPro" id="IPR049458">
    <property type="entry name" value="EpsG-like"/>
</dbReference>
<keyword evidence="1" id="KW-0472">Membrane</keyword>
<evidence type="ECO:0000256" key="1">
    <source>
        <dbReference type="SAM" id="Phobius"/>
    </source>
</evidence>
<feature type="transmembrane region" description="Helical" evidence="1">
    <location>
        <begin position="89"/>
        <end position="108"/>
    </location>
</feature>
<feature type="transmembrane region" description="Helical" evidence="1">
    <location>
        <begin position="329"/>
        <end position="346"/>
    </location>
</feature>
<keyword evidence="1" id="KW-1133">Transmembrane helix</keyword>
<keyword evidence="2" id="KW-0808">Transferase</keyword>
<feature type="transmembrane region" description="Helical" evidence="1">
    <location>
        <begin position="20"/>
        <end position="42"/>
    </location>
</feature>
<keyword evidence="3" id="KW-1185">Reference proteome</keyword>
<dbReference type="EMBL" id="RKQN01000001">
    <property type="protein sequence ID" value="RPE81659.1"/>
    <property type="molecule type" value="Genomic_DNA"/>
</dbReference>
<dbReference type="AlphaFoldDB" id="A0A3N4VP69"/>
<feature type="transmembrane region" description="Helical" evidence="1">
    <location>
        <begin position="303"/>
        <end position="322"/>
    </location>
</feature>
<dbReference type="GO" id="GO:0016740">
    <property type="term" value="F:transferase activity"/>
    <property type="evidence" value="ECO:0007669"/>
    <property type="project" value="UniProtKB-KW"/>
</dbReference>
<keyword evidence="1" id="KW-0812">Transmembrane</keyword>
<reference evidence="2 3" key="1">
    <citation type="submission" date="2018-11" db="EMBL/GenBank/DDBJ databases">
        <title>Genomic Encyclopedia of Type Strains, Phase IV (KMG-IV): sequencing the most valuable type-strain genomes for metagenomic binning, comparative biology and taxonomic classification.</title>
        <authorList>
            <person name="Goeker M."/>
        </authorList>
    </citation>
    <scope>NUCLEOTIDE SEQUENCE [LARGE SCALE GENOMIC DNA]</scope>
    <source>
        <strain evidence="2 3">DSM 25623</strain>
    </source>
</reference>
<gene>
    <name evidence="2" type="ORF">EDC50_0851</name>
</gene>
<evidence type="ECO:0000313" key="3">
    <source>
        <dbReference type="Proteomes" id="UP000269708"/>
    </source>
</evidence>
<dbReference type="OrthoDB" id="5939709at2"/>
<evidence type="ECO:0000313" key="2">
    <source>
        <dbReference type="EMBL" id="RPE81659.1"/>
    </source>
</evidence>
<feature type="transmembrane region" description="Helical" evidence="1">
    <location>
        <begin position="203"/>
        <end position="229"/>
    </location>
</feature>
<dbReference type="Pfam" id="PF14897">
    <property type="entry name" value="EpsG"/>
    <property type="match status" value="1"/>
</dbReference>
<dbReference type="RefSeq" id="WP_123769191.1">
    <property type="nucleotide sequence ID" value="NZ_RKQN01000001.1"/>
</dbReference>
<feature type="transmembrane region" description="Helical" evidence="1">
    <location>
        <begin position="120"/>
        <end position="139"/>
    </location>
</feature>
<feature type="transmembrane region" description="Helical" evidence="1">
    <location>
        <begin position="279"/>
        <end position="297"/>
    </location>
</feature>